<proteinExistence type="predicted"/>
<organism evidence="1 2">
    <name type="scientific">Kipferlia bialata</name>
    <dbReference type="NCBI Taxonomy" id="797122"/>
    <lineage>
        <taxon>Eukaryota</taxon>
        <taxon>Metamonada</taxon>
        <taxon>Carpediemonas-like organisms</taxon>
        <taxon>Kipferlia</taxon>
    </lineage>
</organism>
<sequence length="138" mass="14726">MCLMPWGGDDVSLTLDTWVDSAVAGLSVPDVSFTGVYDSSSQCYEVNVELTYDSAAEVRVTGLAGVTLLSDYLALSTQFTTRDAYTRPVLYQPEDNSEGDFLGMSVAVHKNTVLAGSPGSGKGQFLEIINDALTVTQE</sequence>
<name>A0A9K3GN39_9EUKA</name>
<evidence type="ECO:0000313" key="2">
    <source>
        <dbReference type="Proteomes" id="UP000265618"/>
    </source>
</evidence>
<dbReference type="EMBL" id="BDIP01005595">
    <property type="protein sequence ID" value="GIQ89939.1"/>
    <property type="molecule type" value="Genomic_DNA"/>
</dbReference>
<gene>
    <name evidence="1" type="ORF">KIPB_012559</name>
</gene>
<accession>A0A9K3GN39</accession>
<keyword evidence="2" id="KW-1185">Reference proteome</keyword>
<reference evidence="1 2" key="1">
    <citation type="journal article" date="2018" name="PLoS ONE">
        <title>The draft genome of Kipferlia bialata reveals reductive genome evolution in fornicate parasites.</title>
        <authorList>
            <person name="Tanifuji G."/>
            <person name="Takabayashi S."/>
            <person name="Kume K."/>
            <person name="Takagi M."/>
            <person name="Nakayama T."/>
            <person name="Kamikawa R."/>
            <person name="Inagaki Y."/>
            <person name="Hashimoto T."/>
        </authorList>
    </citation>
    <scope>NUCLEOTIDE SEQUENCE [LARGE SCALE GENOMIC DNA]</scope>
    <source>
        <strain evidence="1">NY0173</strain>
    </source>
</reference>
<feature type="non-terminal residue" evidence="1">
    <location>
        <position position="1"/>
    </location>
</feature>
<dbReference type="Proteomes" id="UP000265618">
    <property type="component" value="Unassembled WGS sequence"/>
</dbReference>
<dbReference type="AlphaFoldDB" id="A0A9K3GN39"/>
<protein>
    <submittedName>
        <fullName evidence="1">Uncharacterized protein</fullName>
    </submittedName>
</protein>
<comment type="caution">
    <text evidence="1">The sequence shown here is derived from an EMBL/GenBank/DDBJ whole genome shotgun (WGS) entry which is preliminary data.</text>
</comment>
<evidence type="ECO:0000313" key="1">
    <source>
        <dbReference type="EMBL" id="GIQ89939.1"/>
    </source>
</evidence>